<feature type="coiled-coil region" evidence="2">
    <location>
        <begin position="90"/>
        <end position="117"/>
    </location>
</feature>
<evidence type="ECO:0000256" key="1">
    <source>
        <dbReference type="ARBA" id="ARBA00023125"/>
    </source>
</evidence>
<evidence type="ECO:0000313" key="4">
    <source>
        <dbReference type="EMBL" id="MBB5848969.1"/>
    </source>
</evidence>
<gene>
    <name evidence="4" type="ORF">HDA33_001533</name>
</gene>
<proteinExistence type="predicted"/>
<comment type="caution">
    <text evidence="4">The sequence shown here is derived from an EMBL/GenBank/DDBJ whole genome shotgun (WGS) entry which is preliminary data.</text>
</comment>
<dbReference type="AlphaFoldDB" id="A0A7W9N149"/>
<dbReference type="InterPro" id="IPR009061">
    <property type="entry name" value="DNA-bd_dom_put_sf"/>
</dbReference>
<organism evidence="4 5">
    <name type="scientific">Micrococcus endophyticus</name>
    <dbReference type="NCBI Taxonomy" id="455343"/>
    <lineage>
        <taxon>Bacteria</taxon>
        <taxon>Bacillati</taxon>
        <taxon>Actinomycetota</taxon>
        <taxon>Actinomycetes</taxon>
        <taxon>Micrococcales</taxon>
        <taxon>Micrococcaceae</taxon>
        <taxon>Micrococcus</taxon>
    </lineage>
</organism>
<accession>A0A7W9N149</accession>
<protein>
    <submittedName>
        <fullName evidence="4">DNA-binding transcriptional MerR regulator</fullName>
    </submittedName>
</protein>
<feature type="domain" description="HTH merR-type" evidence="3">
    <location>
        <begin position="5"/>
        <end position="75"/>
    </location>
</feature>
<dbReference type="GO" id="GO:0003677">
    <property type="term" value="F:DNA binding"/>
    <property type="evidence" value="ECO:0007669"/>
    <property type="project" value="UniProtKB-KW"/>
</dbReference>
<dbReference type="InterPro" id="IPR047057">
    <property type="entry name" value="MerR_fam"/>
</dbReference>
<dbReference type="Proteomes" id="UP000567246">
    <property type="component" value="Unassembled WGS sequence"/>
</dbReference>
<reference evidence="4 5" key="1">
    <citation type="submission" date="2020-08" db="EMBL/GenBank/DDBJ databases">
        <title>Sequencing the genomes of 1000 actinobacteria strains.</title>
        <authorList>
            <person name="Klenk H.-P."/>
        </authorList>
    </citation>
    <scope>NUCLEOTIDE SEQUENCE [LARGE SCALE GENOMIC DNA]</scope>
    <source>
        <strain evidence="4 5">DSM 17945</strain>
    </source>
</reference>
<keyword evidence="1 4" id="KW-0238">DNA-binding</keyword>
<dbReference type="SMART" id="SM00422">
    <property type="entry name" value="HTH_MERR"/>
    <property type="match status" value="1"/>
</dbReference>
<keyword evidence="2" id="KW-0175">Coiled coil</keyword>
<evidence type="ECO:0000313" key="5">
    <source>
        <dbReference type="Proteomes" id="UP000567246"/>
    </source>
</evidence>
<dbReference type="PROSITE" id="PS00552">
    <property type="entry name" value="HTH_MERR_1"/>
    <property type="match status" value="1"/>
</dbReference>
<name>A0A7W9N149_9MICC</name>
<dbReference type="Gene3D" id="1.10.1660.10">
    <property type="match status" value="1"/>
</dbReference>
<dbReference type="PROSITE" id="PS50937">
    <property type="entry name" value="HTH_MERR_2"/>
    <property type="match status" value="1"/>
</dbReference>
<dbReference type="PANTHER" id="PTHR30204">
    <property type="entry name" value="REDOX-CYCLING DRUG-SENSING TRANSCRIPTIONAL ACTIVATOR SOXR"/>
    <property type="match status" value="1"/>
</dbReference>
<evidence type="ECO:0000256" key="2">
    <source>
        <dbReference type="SAM" id="Coils"/>
    </source>
</evidence>
<dbReference type="GO" id="GO:0003700">
    <property type="term" value="F:DNA-binding transcription factor activity"/>
    <property type="evidence" value="ECO:0007669"/>
    <property type="project" value="InterPro"/>
</dbReference>
<evidence type="ECO:0000259" key="3">
    <source>
        <dbReference type="PROSITE" id="PS50937"/>
    </source>
</evidence>
<dbReference type="SUPFAM" id="SSF46955">
    <property type="entry name" value="Putative DNA-binding domain"/>
    <property type="match status" value="1"/>
</dbReference>
<dbReference type="EMBL" id="JACHMW010000001">
    <property type="protein sequence ID" value="MBB5848969.1"/>
    <property type="molecule type" value="Genomic_DNA"/>
</dbReference>
<dbReference type="PANTHER" id="PTHR30204:SF97">
    <property type="entry name" value="MERR FAMILY REGULATORY PROTEIN"/>
    <property type="match status" value="1"/>
</dbReference>
<sequence length="258" mass="27875">MGIDMLSIGEIAHRTGVSRRMLRHWEQEGLLSPALVDPVTGYRRFKATQLGRIRAIAELRDLGFSLSEIRQLLDPQIAHSSLERILMQQADRLRDRITEASARLAQVQHRVDTIQKKAQEISMNLSLTPLPELSLQGASTTVLDETDIGSAVARLRDLVPHDQGDLILLFDGTSPDQITVTAATADGATTPGLQPVSAPLAPQGATVTFPTPPSSVADAWVLIDAELEKRGLASGGVYRQIISPDGSTTLQAAVHARD</sequence>
<dbReference type="RefSeq" id="WP_338104293.1">
    <property type="nucleotide sequence ID" value="NZ_BAABAG010000026.1"/>
</dbReference>
<dbReference type="Pfam" id="PF13411">
    <property type="entry name" value="MerR_1"/>
    <property type="match status" value="1"/>
</dbReference>
<keyword evidence="5" id="KW-1185">Reference proteome</keyword>
<dbReference type="InterPro" id="IPR000551">
    <property type="entry name" value="MerR-type_HTH_dom"/>
</dbReference>